<dbReference type="OrthoDB" id="1258937at2759"/>
<dbReference type="Gramene" id="rna-gnl|WGS:JABURB|Cocit.L4583.1">
    <property type="protein sequence ID" value="cds-KAF7852289.1"/>
    <property type="gene ID" value="gene-BT93_L4583"/>
</dbReference>
<accession>A0A8T0D1C4</accession>
<dbReference type="SUPFAM" id="SSF50630">
    <property type="entry name" value="Acid proteases"/>
    <property type="match status" value="1"/>
</dbReference>
<gene>
    <name evidence="4" type="ORF">BT93_L4583</name>
</gene>
<dbReference type="InterPro" id="IPR032861">
    <property type="entry name" value="TAXi_N"/>
</dbReference>
<dbReference type="Gene3D" id="2.40.70.10">
    <property type="entry name" value="Acid Proteases"/>
    <property type="match status" value="2"/>
</dbReference>
<organism evidence="4 5">
    <name type="scientific">Corymbia citriodora subsp. variegata</name>
    <dbReference type="NCBI Taxonomy" id="360336"/>
    <lineage>
        <taxon>Eukaryota</taxon>
        <taxon>Viridiplantae</taxon>
        <taxon>Streptophyta</taxon>
        <taxon>Embryophyta</taxon>
        <taxon>Tracheophyta</taxon>
        <taxon>Spermatophyta</taxon>
        <taxon>Magnoliopsida</taxon>
        <taxon>eudicotyledons</taxon>
        <taxon>Gunneridae</taxon>
        <taxon>Pentapetalae</taxon>
        <taxon>rosids</taxon>
        <taxon>malvids</taxon>
        <taxon>Myrtales</taxon>
        <taxon>Myrtaceae</taxon>
        <taxon>Myrtoideae</taxon>
        <taxon>Eucalypteae</taxon>
        <taxon>Corymbia</taxon>
    </lineage>
</organism>
<dbReference type="GO" id="GO:0006508">
    <property type="term" value="P:proteolysis"/>
    <property type="evidence" value="ECO:0007669"/>
    <property type="project" value="InterPro"/>
</dbReference>
<evidence type="ECO:0000313" key="5">
    <source>
        <dbReference type="Proteomes" id="UP000806378"/>
    </source>
</evidence>
<reference evidence="4" key="1">
    <citation type="submission" date="2020-05" db="EMBL/GenBank/DDBJ databases">
        <title>WGS assembly of Corymbia citriodora subspecies variegata.</title>
        <authorList>
            <person name="Barry K."/>
            <person name="Hundley H."/>
            <person name="Shu S."/>
            <person name="Jenkins J."/>
            <person name="Grimwood J."/>
            <person name="Baten A."/>
        </authorList>
    </citation>
    <scope>NUCLEOTIDE SEQUENCE</scope>
    <source>
        <strain evidence="4">CV2-018</strain>
    </source>
</reference>
<dbReference type="PANTHER" id="PTHR47965:SF63">
    <property type="entry name" value="OS01G0937200 PROTEIN"/>
    <property type="match status" value="1"/>
</dbReference>
<keyword evidence="5" id="KW-1185">Reference proteome</keyword>
<dbReference type="InterPro" id="IPR001461">
    <property type="entry name" value="Aspartic_peptidase_A1"/>
</dbReference>
<evidence type="ECO:0000259" key="3">
    <source>
        <dbReference type="PROSITE" id="PS51767"/>
    </source>
</evidence>
<evidence type="ECO:0000256" key="2">
    <source>
        <dbReference type="SAM" id="SignalP"/>
    </source>
</evidence>
<dbReference type="InterPro" id="IPR033121">
    <property type="entry name" value="PEPTIDASE_A1"/>
</dbReference>
<dbReference type="Proteomes" id="UP000806378">
    <property type="component" value="Unassembled WGS sequence"/>
</dbReference>
<evidence type="ECO:0000313" key="4">
    <source>
        <dbReference type="EMBL" id="KAF7852289.1"/>
    </source>
</evidence>
<dbReference type="PANTHER" id="PTHR47965">
    <property type="entry name" value="ASPARTYL PROTEASE-RELATED"/>
    <property type="match status" value="1"/>
</dbReference>
<protein>
    <recommendedName>
        <fullName evidence="3">Peptidase A1 domain-containing protein</fullName>
    </recommendedName>
</protein>
<dbReference type="InterPro" id="IPR021109">
    <property type="entry name" value="Peptidase_aspartic_dom_sf"/>
</dbReference>
<dbReference type="Pfam" id="PF14541">
    <property type="entry name" value="TAXi_C"/>
    <property type="match status" value="1"/>
</dbReference>
<feature type="chain" id="PRO_5035914522" description="Peptidase A1 domain-containing protein" evidence="2">
    <location>
        <begin position="22"/>
        <end position="416"/>
    </location>
</feature>
<keyword evidence="2" id="KW-0732">Signal</keyword>
<sequence length="416" mass="45456">MHNRLLLPFILFSTFSFVVLAPPPYHTLVAPILKHTNANTSLYSITLNDHEHYIIDVDAPFTWYPCQIRHPPVGCNEPACAVARSYLSPLCPVANNTYKYNQCYCNDTPVNPVTGSCAPSQLTNNDLIIYWTNGRFPTGGVNFNRLFVSCAPPSLLQSLPKEAIGVGALSWSSLSLSYQFSYPYGIGIARKFALCLPSSSRARGVIFFGDGPYYLLHPTNFDAASVLSYTPLHGDNTSLGYFINLTGISINGKAINVHRDAFDFKVNGSARLSSIVPYTTLRSNIYNALLKEFKKAARGIAQVTNVNPFSLCFNTSTIGSSRHGLSVPQIHLMLGNGEKWTIYGSNSIKQVDNDVGCLAFVDAGKTAKQAVVIGTYQMENNFLLFDLDQSRLGFSSSLLPYGTTCGGFNFTVGGIV</sequence>
<dbReference type="PROSITE" id="PS51767">
    <property type="entry name" value="PEPTIDASE_A1"/>
    <property type="match status" value="1"/>
</dbReference>
<dbReference type="EMBL" id="MU089517">
    <property type="protein sequence ID" value="KAF7852289.1"/>
    <property type="molecule type" value="Genomic_DNA"/>
</dbReference>
<feature type="signal peptide" evidence="2">
    <location>
        <begin position="1"/>
        <end position="21"/>
    </location>
</feature>
<feature type="domain" description="Peptidase A1" evidence="3">
    <location>
        <begin position="38"/>
        <end position="395"/>
    </location>
</feature>
<comment type="caution">
    <text evidence="4">The sequence shown here is derived from an EMBL/GenBank/DDBJ whole genome shotgun (WGS) entry which is preliminary data.</text>
</comment>
<proteinExistence type="inferred from homology"/>
<evidence type="ECO:0000256" key="1">
    <source>
        <dbReference type="ARBA" id="ARBA00007447"/>
    </source>
</evidence>
<comment type="similarity">
    <text evidence="1">Belongs to the peptidase A1 family.</text>
</comment>
<dbReference type="AlphaFoldDB" id="A0A8T0D1C4"/>
<dbReference type="GO" id="GO:0004190">
    <property type="term" value="F:aspartic-type endopeptidase activity"/>
    <property type="evidence" value="ECO:0007669"/>
    <property type="project" value="InterPro"/>
</dbReference>
<name>A0A8T0D1C4_CORYI</name>
<dbReference type="Pfam" id="PF14543">
    <property type="entry name" value="TAXi_N"/>
    <property type="match status" value="1"/>
</dbReference>
<dbReference type="InterPro" id="IPR032799">
    <property type="entry name" value="TAXi_C"/>
</dbReference>